<keyword evidence="2 4" id="KW-0802">TPR repeat</keyword>
<dbReference type="Proteomes" id="UP000199355">
    <property type="component" value="Unassembled WGS sequence"/>
</dbReference>
<evidence type="ECO:0000256" key="2">
    <source>
        <dbReference type="ARBA" id="ARBA00022803"/>
    </source>
</evidence>
<dbReference type="Pfam" id="PF13181">
    <property type="entry name" value="TPR_8"/>
    <property type="match status" value="1"/>
</dbReference>
<dbReference type="GO" id="GO:0000160">
    <property type="term" value="P:phosphorelay signal transduction system"/>
    <property type="evidence" value="ECO:0007669"/>
    <property type="project" value="InterPro"/>
</dbReference>
<dbReference type="InterPro" id="IPR011006">
    <property type="entry name" value="CheY-like_superfamily"/>
</dbReference>
<dbReference type="Gene3D" id="1.25.40.10">
    <property type="entry name" value="Tetratricopeptide repeat domain"/>
    <property type="match status" value="2"/>
</dbReference>
<keyword evidence="7" id="KW-1185">Reference proteome</keyword>
<accession>A0A1G7NET8</accession>
<dbReference type="OrthoDB" id="5469194at2"/>
<reference evidence="7" key="1">
    <citation type="submission" date="2016-10" db="EMBL/GenBank/DDBJ databases">
        <authorList>
            <person name="Varghese N."/>
            <person name="Submissions S."/>
        </authorList>
    </citation>
    <scope>NUCLEOTIDE SEQUENCE [LARGE SCALE GENOMIC DNA]</scope>
    <source>
        <strain evidence="7">KHC7</strain>
    </source>
</reference>
<feature type="repeat" description="TPR" evidence="4">
    <location>
        <begin position="408"/>
        <end position="441"/>
    </location>
</feature>
<dbReference type="STRING" id="571438.SAMN05192586_11160"/>
<feature type="repeat" description="TPR" evidence="4">
    <location>
        <begin position="336"/>
        <end position="369"/>
    </location>
</feature>
<dbReference type="SMART" id="SM00028">
    <property type="entry name" value="TPR"/>
    <property type="match status" value="6"/>
</dbReference>
<dbReference type="SUPFAM" id="SSF48452">
    <property type="entry name" value="TPR-like"/>
    <property type="match status" value="1"/>
</dbReference>
<evidence type="ECO:0000256" key="3">
    <source>
        <dbReference type="PROSITE-ProRule" id="PRU00169"/>
    </source>
</evidence>
<dbReference type="RefSeq" id="WP_092154080.1">
    <property type="nucleotide sequence ID" value="NZ_FNBX01000011.1"/>
</dbReference>
<feature type="domain" description="Response regulatory" evidence="5">
    <location>
        <begin position="28"/>
        <end position="151"/>
    </location>
</feature>
<dbReference type="InterPro" id="IPR019734">
    <property type="entry name" value="TPR_rpt"/>
</dbReference>
<evidence type="ECO:0000313" key="7">
    <source>
        <dbReference type="Proteomes" id="UP000199355"/>
    </source>
</evidence>
<dbReference type="InterPro" id="IPR051012">
    <property type="entry name" value="CellSynth/LPSAsmb/PSIAsmb"/>
</dbReference>
<evidence type="ECO:0000259" key="5">
    <source>
        <dbReference type="PROSITE" id="PS50110"/>
    </source>
</evidence>
<feature type="repeat" description="TPR" evidence="4">
    <location>
        <begin position="370"/>
        <end position="403"/>
    </location>
</feature>
<dbReference type="Pfam" id="PF13414">
    <property type="entry name" value="TPR_11"/>
    <property type="match status" value="1"/>
</dbReference>
<dbReference type="PANTHER" id="PTHR45586:SF1">
    <property type="entry name" value="LIPOPOLYSACCHARIDE ASSEMBLY PROTEIN B"/>
    <property type="match status" value="1"/>
</dbReference>
<evidence type="ECO:0000256" key="4">
    <source>
        <dbReference type="PROSITE-ProRule" id="PRU00339"/>
    </source>
</evidence>
<sequence>MAFDQAQRARQNSYQDTVIHFINKDKGHILTVSDDQAFCTQLRLTLARELGLADAGCLTLLTGPSQLVRRLRELESAYPVILLFLERALAGQDQSLLVKHLHQTFPGLKIIILTTEVPRERLLLLHELGADNVIAKPVSANTLIEKMAFTIRPQSRIGKAIDLARALLEQKKYAETLDACAKILALKPGSAAAYLLMGDAYRETGAYDKARTAYETAASGADLYLAPLQRLAELYEATGDKARLKECLERLDALSPLNVDRKVSLGSVNLELGNTEKAEEYFDKAVVQMQHDALDGLSALSGRIADIYTDRDPGKAEKYLRNSLEIKEKYLSRNDIALFNRLGLSLRRQGRWQDAVTEYRRALKLAPDDANLYYNLGMALAEGRDFPQAKAHMLKALELNPQLPRTGATIAFNCGAVFLQTGDRARAAGFFRQALEQEPDFKAAQEGLARSGG</sequence>
<comment type="caution">
    <text evidence="3">Lacks conserved residue(s) required for the propagation of feature annotation.</text>
</comment>
<dbReference type="AlphaFoldDB" id="A0A1G7NET8"/>
<dbReference type="SUPFAM" id="SSF52172">
    <property type="entry name" value="CheY-like"/>
    <property type="match status" value="1"/>
</dbReference>
<name>A0A1G7NET8_9BACT</name>
<dbReference type="PANTHER" id="PTHR45586">
    <property type="entry name" value="TPR REPEAT-CONTAINING PROTEIN PA4667"/>
    <property type="match status" value="1"/>
</dbReference>
<dbReference type="InterPro" id="IPR011990">
    <property type="entry name" value="TPR-like_helical_dom_sf"/>
</dbReference>
<dbReference type="Pfam" id="PF14559">
    <property type="entry name" value="TPR_19"/>
    <property type="match status" value="1"/>
</dbReference>
<keyword evidence="1" id="KW-0677">Repeat</keyword>
<organism evidence="6 7">
    <name type="scientific">Desulfovibrio legallii</name>
    <dbReference type="NCBI Taxonomy" id="571438"/>
    <lineage>
        <taxon>Bacteria</taxon>
        <taxon>Pseudomonadati</taxon>
        <taxon>Thermodesulfobacteriota</taxon>
        <taxon>Desulfovibrionia</taxon>
        <taxon>Desulfovibrionales</taxon>
        <taxon>Desulfovibrionaceae</taxon>
        <taxon>Desulfovibrio</taxon>
    </lineage>
</organism>
<protein>
    <submittedName>
        <fullName evidence="6">Tetratricopeptide repeat-containing protein</fullName>
    </submittedName>
</protein>
<dbReference type="InterPro" id="IPR001789">
    <property type="entry name" value="Sig_transdc_resp-reg_receiver"/>
</dbReference>
<evidence type="ECO:0000313" key="6">
    <source>
        <dbReference type="EMBL" id="SDF72427.1"/>
    </source>
</evidence>
<proteinExistence type="predicted"/>
<dbReference type="PROSITE" id="PS50293">
    <property type="entry name" value="TPR_REGION"/>
    <property type="match status" value="1"/>
</dbReference>
<dbReference type="EMBL" id="FNBX01000011">
    <property type="protein sequence ID" value="SDF72427.1"/>
    <property type="molecule type" value="Genomic_DNA"/>
</dbReference>
<evidence type="ECO:0000256" key="1">
    <source>
        <dbReference type="ARBA" id="ARBA00022737"/>
    </source>
</evidence>
<dbReference type="Gene3D" id="3.40.50.2300">
    <property type="match status" value="1"/>
</dbReference>
<dbReference type="PROSITE" id="PS50005">
    <property type="entry name" value="TPR"/>
    <property type="match status" value="3"/>
</dbReference>
<gene>
    <name evidence="6" type="ORF">SAMN05192586_11160</name>
</gene>
<dbReference type="PROSITE" id="PS50110">
    <property type="entry name" value="RESPONSE_REGULATORY"/>
    <property type="match status" value="1"/>
</dbReference>